<proteinExistence type="predicted"/>
<dbReference type="EMBL" id="KZ293459">
    <property type="protein sequence ID" value="PBK63364.1"/>
    <property type="molecule type" value="Genomic_DNA"/>
</dbReference>
<accession>A0A2H3B3A5</accession>
<evidence type="ECO:0000313" key="1">
    <source>
        <dbReference type="EMBL" id="PBK63364.1"/>
    </source>
</evidence>
<name>A0A2H3B3A5_9AGAR</name>
<evidence type="ECO:0000313" key="2">
    <source>
        <dbReference type="Proteomes" id="UP000218334"/>
    </source>
</evidence>
<dbReference type="AlphaFoldDB" id="A0A2H3B3A5"/>
<organism evidence="1 2">
    <name type="scientific">Armillaria solidipes</name>
    <dbReference type="NCBI Taxonomy" id="1076256"/>
    <lineage>
        <taxon>Eukaryota</taxon>
        <taxon>Fungi</taxon>
        <taxon>Dikarya</taxon>
        <taxon>Basidiomycota</taxon>
        <taxon>Agaricomycotina</taxon>
        <taxon>Agaricomycetes</taxon>
        <taxon>Agaricomycetidae</taxon>
        <taxon>Agaricales</taxon>
        <taxon>Marasmiineae</taxon>
        <taxon>Physalacriaceae</taxon>
        <taxon>Armillaria</taxon>
    </lineage>
</organism>
<keyword evidence="2" id="KW-1185">Reference proteome</keyword>
<gene>
    <name evidence="1" type="ORF">ARMSODRAFT_541073</name>
</gene>
<reference evidence="2" key="1">
    <citation type="journal article" date="2017" name="Nat. Ecol. Evol.">
        <title>Genome expansion and lineage-specific genetic innovations in the forest pathogenic fungi Armillaria.</title>
        <authorList>
            <person name="Sipos G."/>
            <person name="Prasanna A.N."/>
            <person name="Walter M.C."/>
            <person name="O'Connor E."/>
            <person name="Balint B."/>
            <person name="Krizsan K."/>
            <person name="Kiss B."/>
            <person name="Hess J."/>
            <person name="Varga T."/>
            <person name="Slot J."/>
            <person name="Riley R."/>
            <person name="Boka B."/>
            <person name="Rigling D."/>
            <person name="Barry K."/>
            <person name="Lee J."/>
            <person name="Mihaltcheva S."/>
            <person name="LaButti K."/>
            <person name="Lipzen A."/>
            <person name="Waldron R."/>
            <person name="Moloney N.M."/>
            <person name="Sperisen C."/>
            <person name="Kredics L."/>
            <person name="Vagvoelgyi C."/>
            <person name="Patrignani A."/>
            <person name="Fitzpatrick D."/>
            <person name="Nagy I."/>
            <person name="Doyle S."/>
            <person name="Anderson J.B."/>
            <person name="Grigoriev I.V."/>
            <person name="Gueldener U."/>
            <person name="Muensterkoetter M."/>
            <person name="Nagy L.G."/>
        </authorList>
    </citation>
    <scope>NUCLEOTIDE SEQUENCE [LARGE SCALE GENOMIC DNA]</scope>
    <source>
        <strain evidence="2">28-4</strain>
    </source>
</reference>
<protein>
    <submittedName>
        <fullName evidence="1">Uncharacterized protein</fullName>
    </submittedName>
</protein>
<sequence length="140" mass="15515">MIRGAARCGPGCGILINKNFQSLWRSGLSEQCCTILQEFILITVPLAPAIVITILCPKRYRLCYYLYSFMCRIRSTQSMFLALHFLSARSSVIRGETGGLETCFTGRSSSYSDTYVVREGQNTTENPISTLNGVAVLPQT</sequence>
<dbReference type="Proteomes" id="UP000218334">
    <property type="component" value="Unassembled WGS sequence"/>
</dbReference>